<gene>
    <name evidence="12 13" type="primary">LOC107489036</name>
</gene>
<dbReference type="GO" id="GO:0016020">
    <property type="term" value="C:membrane"/>
    <property type="evidence" value="ECO:0007669"/>
    <property type="project" value="UniProtKB-SubCell"/>
</dbReference>
<protein>
    <submittedName>
        <fullName evidence="12 13">FT-interacting protein 3-like</fullName>
    </submittedName>
</protein>
<dbReference type="GeneID" id="107489036"/>
<dbReference type="InterPro" id="IPR013583">
    <property type="entry name" value="MCTP_C"/>
</dbReference>
<feature type="transmembrane region" description="Helical" evidence="9">
    <location>
        <begin position="631"/>
        <end position="661"/>
    </location>
</feature>
<feature type="domain" description="C2" evidence="10">
    <location>
        <begin position="377"/>
        <end position="505"/>
    </location>
</feature>
<feature type="transmembrane region" description="Helical" evidence="9">
    <location>
        <begin position="749"/>
        <end position="779"/>
    </location>
</feature>
<dbReference type="Gene3D" id="2.60.40.150">
    <property type="entry name" value="C2 domain"/>
    <property type="match status" value="3"/>
</dbReference>
<dbReference type="RefSeq" id="XP_015965309.2">
    <property type="nucleotide sequence ID" value="XM_016109823.3"/>
</dbReference>
<evidence type="ECO:0000313" key="11">
    <source>
        <dbReference type="Proteomes" id="UP000515211"/>
    </source>
</evidence>
<dbReference type="SMART" id="SM00239">
    <property type="entry name" value="C2"/>
    <property type="match status" value="3"/>
</dbReference>
<dbReference type="PANTHER" id="PTHR31425">
    <property type="entry name" value="PHOSPHORIBOSYLANTHRANILATE TRANSFERASE ISOFORM 1"/>
    <property type="match status" value="1"/>
</dbReference>
<keyword evidence="5" id="KW-0106">Calcium</keyword>
<dbReference type="PROSITE" id="PS50004">
    <property type="entry name" value="C2"/>
    <property type="match status" value="2"/>
</dbReference>
<dbReference type="InterPro" id="IPR047259">
    <property type="entry name" value="QUIRKY-like"/>
</dbReference>
<keyword evidence="11" id="KW-1185">Reference proteome</keyword>
<comment type="subcellular location">
    <subcellularLocation>
        <location evidence="1">Membrane</location>
        <topology evidence="1">Multi-pass membrane protein</topology>
    </subcellularLocation>
</comment>
<evidence type="ECO:0000256" key="2">
    <source>
        <dbReference type="ARBA" id="ARBA00007923"/>
    </source>
</evidence>
<sequence>MFLNPVLSSDDELWRKDKTNSNKSVEQLQYLYVRVVKARDMGLFGEVKLVAEVKLGNYSETTKPTPQIMRYAEWNKVFAFSRECIVSSTVQIIVKETNEEEEDKIIEEEEDAITEEEEDQEIIEEDHEEKILEEEEEESYMGRISFSLSDIRVRAAADEEMAPKWYGMEDKNGDKGKRNGKIMVSIWFGTQEDEAFEEAWNSKTAENVPSDKLSLIKSKIYDSPKLWYLRVSVIEAEHIMPAHKGADKVRFPQFYAKVQVGSQNWKTVVATSSATRSFSSPYWNEEFLFVVEEEGFLNNSLLVSVEDLLEPWTSEVVCKVEVPIDTIEKRVDERVVASQWFSLESLFGKEGTRYVPRVHLRLSLDGGYHVFDEMTTYSSDFRPSDTTLWKPQIGVLEIRILRASCLMRKTTKDGRTLATNAYCVAKYGQKWCRTRTVIDSLSPEWNEQYNWEVYDLSTVVTVAVFDNYRFFGKNTKHAGIADKSFGKITIGVSTLENDRLYTQSYPLLIVVPSGVKNMGEIYLSIKLSCSNVTNMLLRYAMPLLPKMHYVHLLTETQVYHLKLEAIRLLELRLRKEEPPLGWEVVSYMLQDSEKWSLRRSKGNFFRAVHAMDRVIATGKFLKAIQEWEKPLYSVTFLIIFIALVLFPEFIIPAIIFIVAFMGLRGYYYLRPQHYPPSGIDKLGADQMNPDELYEEFDPFPTICPDNVIRMRYDRLRTIAARVQTLMGDTAVQLERFHALISWTDPRATFLFLVLCLLAAVISYLVPLRFLIALFGMYSLRPPWFRSKLRSSIINFFTRLPTAEGCSERNPVAWGELLVLIVCLQCGSENVKLV</sequence>
<evidence type="ECO:0000313" key="12">
    <source>
        <dbReference type="RefSeq" id="XP_015965309.2"/>
    </source>
</evidence>
<dbReference type="AlphaFoldDB" id="A0A6P5NP58"/>
<keyword evidence="3 9" id="KW-0812">Transmembrane</keyword>
<dbReference type="SUPFAM" id="SSF49562">
    <property type="entry name" value="C2 domain (Calcium/lipid-binding domain, CaLB)"/>
    <property type="match status" value="3"/>
</dbReference>
<dbReference type="Pfam" id="PF08372">
    <property type="entry name" value="PRT_C"/>
    <property type="match status" value="1"/>
</dbReference>
<evidence type="ECO:0000256" key="6">
    <source>
        <dbReference type="ARBA" id="ARBA00022989"/>
    </source>
</evidence>
<dbReference type="Pfam" id="PF00168">
    <property type="entry name" value="C2"/>
    <property type="match status" value="3"/>
</dbReference>
<evidence type="ECO:0000313" key="13">
    <source>
        <dbReference type="RefSeq" id="XP_052117526.1"/>
    </source>
</evidence>
<evidence type="ECO:0000256" key="4">
    <source>
        <dbReference type="ARBA" id="ARBA00022737"/>
    </source>
</evidence>
<reference evidence="12 13" key="2">
    <citation type="submission" date="2025-04" db="UniProtKB">
        <authorList>
            <consortium name="RefSeq"/>
        </authorList>
    </citation>
    <scope>IDENTIFICATION</scope>
    <source>
        <tissue evidence="12 13">Whole plant</tissue>
    </source>
</reference>
<evidence type="ECO:0000256" key="1">
    <source>
        <dbReference type="ARBA" id="ARBA00004141"/>
    </source>
</evidence>
<keyword evidence="7 9" id="KW-0472">Membrane</keyword>
<dbReference type="KEGG" id="adu:107489036"/>
<keyword evidence="8" id="KW-0175">Coiled coil</keyword>
<evidence type="ECO:0000256" key="9">
    <source>
        <dbReference type="SAM" id="Phobius"/>
    </source>
</evidence>
<dbReference type="InterPro" id="IPR035892">
    <property type="entry name" value="C2_domain_sf"/>
</dbReference>
<evidence type="ECO:0000256" key="3">
    <source>
        <dbReference type="ARBA" id="ARBA00022692"/>
    </source>
</evidence>
<keyword evidence="6 9" id="KW-1133">Transmembrane helix</keyword>
<dbReference type="FunFam" id="2.60.40.150:FF:000090">
    <property type="entry name" value="C2 domain-containing protein"/>
    <property type="match status" value="1"/>
</dbReference>
<dbReference type="InterPro" id="IPR000008">
    <property type="entry name" value="C2_dom"/>
</dbReference>
<comment type="similarity">
    <text evidence="2">Belongs to the MCTP family.</text>
</comment>
<feature type="domain" description="C2" evidence="10">
    <location>
        <begin position="209"/>
        <end position="341"/>
    </location>
</feature>
<evidence type="ECO:0000259" key="10">
    <source>
        <dbReference type="PROSITE" id="PS50004"/>
    </source>
</evidence>
<evidence type="ECO:0000256" key="8">
    <source>
        <dbReference type="SAM" id="Coils"/>
    </source>
</evidence>
<reference evidence="11" key="1">
    <citation type="journal article" date="2016" name="Nat. Genet.">
        <title>The genome sequences of Arachis duranensis and Arachis ipaensis, the diploid ancestors of cultivated peanut.</title>
        <authorList>
            <person name="Bertioli D.J."/>
            <person name="Cannon S.B."/>
            <person name="Froenicke L."/>
            <person name="Huang G."/>
            <person name="Farmer A.D."/>
            <person name="Cannon E.K."/>
            <person name="Liu X."/>
            <person name="Gao D."/>
            <person name="Clevenger J."/>
            <person name="Dash S."/>
            <person name="Ren L."/>
            <person name="Moretzsohn M.C."/>
            <person name="Shirasawa K."/>
            <person name="Huang W."/>
            <person name="Vidigal B."/>
            <person name="Abernathy B."/>
            <person name="Chu Y."/>
            <person name="Niederhuth C.E."/>
            <person name="Umale P."/>
            <person name="Araujo A.C."/>
            <person name="Kozik A."/>
            <person name="Kim K.D."/>
            <person name="Burow M.D."/>
            <person name="Varshney R.K."/>
            <person name="Wang X."/>
            <person name="Zhang X."/>
            <person name="Barkley N."/>
            <person name="Guimaraes P.M."/>
            <person name="Isobe S."/>
            <person name="Guo B."/>
            <person name="Liao B."/>
            <person name="Stalker H.T."/>
            <person name="Schmitz R.J."/>
            <person name="Scheffler B.E."/>
            <person name="Leal-Bertioli S.C."/>
            <person name="Xun X."/>
            <person name="Jackson S.A."/>
            <person name="Michelmore R."/>
            <person name="Ozias-Akins P."/>
        </authorList>
    </citation>
    <scope>NUCLEOTIDE SEQUENCE [LARGE SCALE GENOMIC DNA]</scope>
    <source>
        <strain evidence="11">cv. V14167</strain>
    </source>
</reference>
<name>A0A6P5NP58_ARADU</name>
<dbReference type="Proteomes" id="UP000515211">
    <property type="component" value="Chromosome 5"/>
</dbReference>
<accession>A0A6P5NP58</accession>
<keyword evidence="4" id="KW-0677">Repeat</keyword>
<organism evidence="11 13">
    <name type="scientific">Arachis duranensis</name>
    <name type="common">Wild peanut</name>
    <dbReference type="NCBI Taxonomy" id="130453"/>
    <lineage>
        <taxon>Eukaryota</taxon>
        <taxon>Viridiplantae</taxon>
        <taxon>Streptophyta</taxon>
        <taxon>Embryophyta</taxon>
        <taxon>Tracheophyta</taxon>
        <taxon>Spermatophyta</taxon>
        <taxon>Magnoliopsida</taxon>
        <taxon>eudicotyledons</taxon>
        <taxon>Gunneridae</taxon>
        <taxon>Pentapetalae</taxon>
        <taxon>rosids</taxon>
        <taxon>fabids</taxon>
        <taxon>Fabales</taxon>
        <taxon>Fabaceae</taxon>
        <taxon>Papilionoideae</taxon>
        <taxon>50 kb inversion clade</taxon>
        <taxon>dalbergioids sensu lato</taxon>
        <taxon>Dalbergieae</taxon>
        <taxon>Pterocarpus clade</taxon>
        <taxon>Arachis</taxon>
    </lineage>
</organism>
<evidence type="ECO:0000256" key="5">
    <source>
        <dbReference type="ARBA" id="ARBA00022837"/>
    </source>
</evidence>
<evidence type="ECO:0000256" key="7">
    <source>
        <dbReference type="ARBA" id="ARBA00023136"/>
    </source>
</evidence>
<feature type="coiled-coil region" evidence="8">
    <location>
        <begin position="98"/>
        <end position="126"/>
    </location>
</feature>
<dbReference type="RefSeq" id="XP_052117526.1">
    <property type="nucleotide sequence ID" value="XM_052261566.1"/>
</dbReference>
<dbReference type="PANTHER" id="PTHR31425:SF48">
    <property type="entry name" value="MULTIPLE C2 DOMAIN AND TRANSMEMBRANE REGION PROTEIN 10"/>
    <property type="match status" value="1"/>
</dbReference>
<proteinExistence type="inferred from homology"/>